<gene>
    <name evidence="1" type="ORF">niasHS_001949</name>
</gene>
<protein>
    <submittedName>
        <fullName evidence="1">Uncharacterized protein</fullName>
    </submittedName>
</protein>
<dbReference type="EMBL" id="JBICCN010000037">
    <property type="protein sequence ID" value="KAL3100023.1"/>
    <property type="molecule type" value="Genomic_DNA"/>
</dbReference>
<evidence type="ECO:0000313" key="1">
    <source>
        <dbReference type="EMBL" id="KAL3100023.1"/>
    </source>
</evidence>
<proteinExistence type="predicted"/>
<reference evidence="1 2" key="1">
    <citation type="submission" date="2024-10" db="EMBL/GenBank/DDBJ databases">
        <authorList>
            <person name="Kim D."/>
        </authorList>
    </citation>
    <scope>NUCLEOTIDE SEQUENCE [LARGE SCALE GENOMIC DNA]</scope>
    <source>
        <strain evidence="1">Taebaek</strain>
    </source>
</reference>
<dbReference type="Proteomes" id="UP001620645">
    <property type="component" value="Unassembled WGS sequence"/>
</dbReference>
<comment type="caution">
    <text evidence="1">The sequence shown here is derived from an EMBL/GenBank/DDBJ whole genome shotgun (WGS) entry which is preliminary data.</text>
</comment>
<sequence>MSEQSVDSVDRRSPTPDMELCELSSWYEILQDDEDNILNWFTPVTARDVCQEVLAFAQERSMPVEKIVKWKQILDKICAQIAQKK</sequence>
<accession>A0ABD2KAR8</accession>
<evidence type="ECO:0000313" key="2">
    <source>
        <dbReference type="Proteomes" id="UP001620645"/>
    </source>
</evidence>
<name>A0ABD2KAR8_HETSC</name>
<organism evidence="1 2">
    <name type="scientific">Heterodera schachtii</name>
    <name type="common">Sugarbeet cyst nematode worm</name>
    <name type="synonym">Tylenchus schachtii</name>
    <dbReference type="NCBI Taxonomy" id="97005"/>
    <lineage>
        <taxon>Eukaryota</taxon>
        <taxon>Metazoa</taxon>
        <taxon>Ecdysozoa</taxon>
        <taxon>Nematoda</taxon>
        <taxon>Chromadorea</taxon>
        <taxon>Rhabditida</taxon>
        <taxon>Tylenchina</taxon>
        <taxon>Tylenchomorpha</taxon>
        <taxon>Tylenchoidea</taxon>
        <taxon>Heteroderidae</taxon>
        <taxon>Heteroderinae</taxon>
        <taxon>Heterodera</taxon>
    </lineage>
</organism>
<dbReference type="AlphaFoldDB" id="A0ABD2KAR8"/>
<keyword evidence="2" id="KW-1185">Reference proteome</keyword>